<comment type="caution">
    <text evidence="3">The sequence shown here is derived from an EMBL/GenBank/DDBJ whole genome shotgun (WGS) entry which is preliminary data.</text>
</comment>
<proteinExistence type="inferred from homology"/>
<dbReference type="GO" id="GO:0016301">
    <property type="term" value="F:kinase activity"/>
    <property type="evidence" value="ECO:0007669"/>
    <property type="project" value="UniProtKB-KW"/>
</dbReference>
<dbReference type="InterPro" id="IPR002624">
    <property type="entry name" value="DCK/DGK"/>
</dbReference>
<dbReference type="InterPro" id="IPR027417">
    <property type="entry name" value="P-loop_NTPase"/>
</dbReference>
<dbReference type="SUPFAM" id="SSF52540">
    <property type="entry name" value="P-loop containing nucleoside triphosphate hydrolases"/>
    <property type="match status" value="1"/>
</dbReference>
<keyword evidence="4" id="KW-1185">Reference proteome</keyword>
<feature type="domain" description="Deoxynucleoside kinase" evidence="2">
    <location>
        <begin position="19"/>
        <end position="212"/>
    </location>
</feature>
<evidence type="ECO:0000259" key="2">
    <source>
        <dbReference type="Pfam" id="PF01712"/>
    </source>
</evidence>
<dbReference type="Gene3D" id="3.40.50.300">
    <property type="entry name" value="P-loop containing nucleotide triphosphate hydrolases"/>
    <property type="match status" value="1"/>
</dbReference>
<name>A0ABT4CNZ4_9CLOT</name>
<dbReference type="EMBL" id="JAPQES010000002">
    <property type="protein sequence ID" value="MCY6370779.1"/>
    <property type="molecule type" value="Genomic_DNA"/>
</dbReference>
<evidence type="ECO:0000313" key="3">
    <source>
        <dbReference type="EMBL" id="MCY6370779.1"/>
    </source>
</evidence>
<dbReference type="RefSeq" id="WP_268049604.1">
    <property type="nucleotide sequence ID" value="NZ_JAPQES010000002.1"/>
</dbReference>
<dbReference type="Proteomes" id="UP001079657">
    <property type="component" value="Unassembled WGS sequence"/>
</dbReference>
<dbReference type="Pfam" id="PF01712">
    <property type="entry name" value="dNK"/>
    <property type="match status" value="1"/>
</dbReference>
<evidence type="ECO:0000313" key="4">
    <source>
        <dbReference type="Proteomes" id="UP001079657"/>
    </source>
</evidence>
<sequence length="221" mass="26379">MNYKDILKKINRKGCWNVIVVDGVVGVGKTTLMNMLVEELGYKAFLEPVVDNPILDKFYYDRERYSFSLQIFFLNNRFRMIKEAAKMNNAILDRSIYGDLIFAKMLMESGEMSKEEYGLYVDLFENMIEHCHAPKLMIYLETSVDEAIKKINKRGRDYEKIVERDYWQRLNNHYSEYFNSYNISPILKINVDNMDFQNNPQDKEYIFNLIYNKLKEIESNI</sequence>
<keyword evidence="3" id="KW-0418">Kinase</keyword>
<evidence type="ECO:0000256" key="1">
    <source>
        <dbReference type="ARBA" id="ARBA00007420"/>
    </source>
</evidence>
<dbReference type="PIRSF" id="PIRSF000705">
    <property type="entry name" value="DNK"/>
    <property type="match status" value="1"/>
</dbReference>
<gene>
    <name evidence="3" type="ORF">OXH55_09070</name>
</gene>
<dbReference type="CDD" id="cd01673">
    <property type="entry name" value="dNK"/>
    <property type="match status" value="1"/>
</dbReference>
<dbReference type="InterPro" id="IPR050566">
    <property type="entry name" value="Deoxyribonucleoside_kinase"/>
</dbReference>
<dbReference type="InterPro" id="IPR031314">
    <property type="entry name" value="DNK_dom"/>
</dbReference>
<dbReference type="PANTHER" id="PTHR10513:SF35">
    <property type="entry name" value="DEOXYADENOSINE KINASE"/>
    <property type="match status" value="1"/>
</dbReference>
<protein>
    <submittedName>
        <fullName evidence="3">Deoxynucleoside kinase</fullName>
    </submittedName>
</protein>
<comment type="similarity">
    <text evidence="1">Belongs to the DCK/DGK family.</text>
</comment>
<reference evidence="3" key="1">
    <citation type="submission" date="2022-12" db="EMBL/GenBank/DDBJ databases">
        <authorList>
            <person name="Wang J."/>
        </authorList>
    </citation>
    <scope>NUCLEOTIDE SEQUENCE</scope>
    <source>
        <strain evidence="3">HY-42-06</strain>
    </source>
</reference>
<organism evidence="3 4">
    <name type="scientific">Clostridium ganghwense</name>
    <dbReference type="NCBI Taxonomy" id="312089"/>
    <lineage>
        <taxon>Bacteria</taxon>
        <taxon>Bacillati</taxon>
        <taxon>Bacillota</taxon>
        <taxon>Clostridia</taxon>
        <taxon>Eubacteriales</taxon>
        <taxon>Clostridiaceae</taxon>
        <taxon>Clostridium</taxon>
    </lineage>
</organism>
<dbReference type="PANTHER" id="PTHR10513">
    <property type="entry name" value="DEOXYNUCLEOSIDE KINASE"/>
    <property type="match status" value="1"/>
</dbReference>
<keyword evidence="3" id="KW-0808">Transferase</keyword>
<accession>A0ABT4CNZ4</accession>